<reference evidence="1" key="2">
    <citation type="submission" date="2023-06" db="EMBL/GenBank/DDBJ databases">
        <authorList>
            <consortium name="Lawrence Berkeley National Laboratory"/>
            <person name="Haridas S."/>
            <person name="Hensen N."/>
            <person name="Bonometti L."/>
            <person name="Westerberg I."/>
            <person name="Brannstrom I.O."/>
            <person name="Guillou S."/>
            <person name="Cros-Aarteil S."/>
            <person name="Calhoun S."/>
            <person name="Kuo A."/>
            <person name="Mondo S."/>
            <person name="Pangilinan J."/>
            <person name="Riley R."/>
            <person name="LaButti K."/>
            <person name="Andreopoulos B."/>
            <person name="Lipzen A."/>
            <person name="Chen C."/>
            <person name="Yanf M."/>
            <person name="Daum C."/>
            <person name="Ng V."/>
            <person name="Clum A."/>
            <person name="Steindorff A."/>
            <person name="Ohm R."/>
            <person name="Martin F."/>
            <person name="Silar P."/>
            <person name="Natvig D."/>
            <person name="Lalanne C."/>
            <person name="Gautier V."/>
            <person name="Ament-velasquez S.L."/>
            <person name="Kruys A."/>
            <person name="Hutchinson M.I."/>
            <person name="Powell A.J."/>
            <person name="Barry K."/>
            <person name="Miller A.N."/>
            <person name="Grigoriev I.V."/>
            <person name="Debuchy R."/>
            <person name="Gladieux P."/>
            <person name="Thoren M.H."/>
            <person name="Johannesson H."/>
        </authorList>
    </citation>
    <scope>NUCLEOTIDE SEQUENCE</scope>
    <source>
        <strain evidence="1">CBS 232.78</strain>
    </source>
</reference>
<dbReference type="Proteomes" id="UP001285441">
    <property type="component" value="Unassembled WGS sequence"/>
</dbReference>
<reference evidence="1" key="1">
    <citation type="journal article" date="2023" name="Mol. Phylogenet. Evol.">
        <title>Genome-scale phylogeny and comparative genomics of the fungal order Sordariales.</title>
        <authorList>
            <person name="Hensen N."/>
            <person name="Bonometti L."/>
            <person name="Westerberg I."/>
            <person name="Brannstrom I.O."/>
            <person name="Guillou S."/>
            <person name="Cros-Aarteil S."/>
            <person name="Calhoun S."/>
            <person name="Haridas S."/>
            <person name="Kuo A."/>
            <person name="Mondo S."/>
            <person name="Pangilinan J."/>
            <person name="Riley R."/>
            <person name="LaButti K."/>
            <person name="Andreopoulos B."/>
            <person name="Lipzen A."/>
            <person name="Chen C."/>
            <person name="Yan M."/>
            <person name="Daum C."/>
            <person name="Ng V."/>
            <person name="Clum A."/>
            <person name="Steindorff A."/>
            <person name="Ohm R.A."/>
            <person name="Martin F."/>
            <person name="Silar P."/>
            <person name="Natvig D.O."/>
            <person name="Lalanne C."/>
            <person name="Gautier V."/>
            <person name="Ament-Velasquez S.L."/>
            <person name="Kruys A."/>
            <person name="Hutchinson M.I."/>
            <person name="Powell A.J."/>
            <person name="Barry K."/>
            <person name="Miller A.N."/>
            <person name="Grigoriev I.V."/>
            <person name="Debuchy R."/>
            <person name="Gladieux P."/>
            <person name="Hiltunen Thoren M."/>
            <person name="Johannesson H."/>
        </authorList>
    </citation>
    <scope>NUCLEOTIDE SEQUENCE</scope>
    <source>
        <strain evidence="1">CBS 232.78</strain>
    </source>
</reference>
<organism evidence="1 2">
    <name type="scientific">Podospora didyma</name>
    <dbReference type="NCBI Taxonomy" id="330526"/>
    <lineage>
        <taxon>Eukaryota</taxon>
        <taxon>Fungi</taxon>
        <taxon>Dikarya</taxon>
        <taxon>Ascomycota</taxon>
        <taxon>Pezizomycotina</taxon>
        <taxon>Sordariomycetes</taxon>
        <taxon>Sordariomycetidae</taxon>
        <taxon>Sordariales</taxon>
        <taxon>Podosporaceae</taxon>
        <taxon>Podospora</taxon>
    </lineage>
</organism>
<proteinExistence type="predicted"/>
<gene>
    <name evidence="1" type="ORF">B0H63DRAFT_222162</name>
</gene>
<evidence type="ECO:0000313" key="2">
    <source>
        <dbReference type="Proteomes" id="UP001285441"/>
    </source>
</evidence>
<accession>A0AAE0KKP9</accession>
<dbReference type="AlphaFoldDB" id="A0AAE0KKP9"/>
<protein>
    <submittedName>
        <fullName evidence="1">Uncharacterized protein</fullName>
    </submittedName>
</protein>
<sequence length="219" mass="23542">MPRCLVRSVTATAAHDHTKAEASCARQIRCMEVLHPQFSKPLLEMTPRLPRNLPKRACGSKAKSSCRPFAIALPGHIGHKMVRLKRENLKPRLVGKTGADAGGGAEPGGDGTAAYFLVYSWGYRPATPSPVMFVILMSSLFLMRVSSMHELGGLRSPHSLGSVQSGVNSTPHLQIHDRSGVGKAGCTCFWQKWLVASGLPASRGFSSKLRDVLGSTGHC</sequence>
<comment type="caution">
    <text evidence="1">The sequence shown here is derived from an EMBL/GenBank/DDBJ whole genome shotgun (WGS) entry which is preliminary data.</text>
</comment>
<keyword evidence="2" id="KW-1185">Reference proteome</keyword>
<evidence type="ECO:0000313" key="1">
    <source>
        <dbReference type="EMBL" id="KAK3377675.1"/>
    </source>
</evidence>
<name>A0AAE0KKP9_9PEZI</name>
<dbReference type="EMBL" id="JAULSW010000006">
    <property type="protein sequence ID" value="KAK3377675.1"/>
    <property type="molecule type" value="Genomic_DNA"/>
</dbReference>